<evidence type="ECO:0000256" key="2">
    <source>
        <dbReference type="ARBA" id="ARBA00005038"/>
    </source>
</evidence>
<gene>
    <name evidence="10" type="ORF">T551_03292</name>
</gene>
<dbReference type="Gene3D" id="3.90.1150.10">
    <property type="entry name" value="Aspartate Aminotransferase, domain 1"/>
    <property type="match status" value="1"/>
</dbReference>
<accession>A0A0W4ZEP9</accession>
<dbReference type="GO" id="GO:0030170">
    <property type="term" value="F:pyridoxal phosphate binding"/>
    <property type="evidence" value="ECO:0007669"/>
    <property type="project" value="InterPro"/>
</dbReference>
<evidence type="ECO:0000256" key="4">
    <source>
        <dbReference type="ARBA" id="ARBA00012085"/>
    </source>
</evidence>
<dbReference type="AlphaFoldDB" id="A0A0W4ZEP9"/>
<dbReference type="PANTHER" id="PTHR11808">
    <property type="entry name" value="TRANS-SULFURATION ENZYME FAMILY MEMBER"/>
    <property type="match status" value="1"/>
</dbReference>
<dbReference type="GeneID" id="28941810"/>
<comment type="pathway">
    <text evidence="2">Amino-acid biosynthesis; L-cysteine biosynthesis; L-cysteine from L-homocysteine and L-serine: step 2/2.</text>
</comment>
<evidence type="ECO:0000313" key="11">
    <source>
        <dbReference type="Proteomes" id="UP000053447"/>
    </source>
</evidence>
<comment type="similarity">
    <text evidence="3 9">Belongs to the trans-sulfuration enzymes family.</text>
</comment>
<dbReference type="InterPro" id="IPR000277">
    <property type="entry name" value="Cys/Met-Metab_PyrdxlP-dep_enz"/>
</dbReference>
<dbReference type="GO" id="GO:0019346">
    <property type="term" value="P:transsulfuration"/>
    <property type="evidence" value="ECO:0007669"/>
    <property type="project" value="InterPro"/>
</dbReference>
<protein>
    <recommendedName>
        <fullName evidence="4">cystathionine gamma-lyase</fullName>
        <ecNumber evidence="4">4.4.1.1</ecNumber>
    </recommendedName>
    <alternativeName>
        <fullName evidence="7">Gamma-cystathionase</fullName>
    </alternativeName>
</protein>
<dbReference type="GO" id="GO:0004123">
    <property type="term" value="F:cystathionine gamma-lyase activity"/>
    <property type="evidence" value="ECO:0007669"/>
    <property type="project" value="TreeGrafter"/>
</dbReference>
<keyword evidence="5 8" id="KW-0663">Pyridoxal phosphate</keyword>
<evidence type="ECO:0000256" key="9">
    <source>
        <dbReference type="RuleBase" id="RU362118"/>
    </source>
</evidence>
<dbReference type="STRING" id="1408657.A0A0W4ZEP9"/>
<dbReference type="OrthoDB" id="3512640at2759"/>
<keyword evidence="6" id="KW-0028">Amino-acid biosynthesis</keyword>
<reference evidence="11" key="1">
    <citation type="journal article" date="2016" name="Nat. Commun.">
        <title>Genome analysis of three Pneumocystis species reveals adaptation mechanisms to life exclusively in mammalian hosts.</title>
        <authorList>
            <person name="Ma L."/>
            <person name="Chen Z."/>
            <person name="Huang D.W."/>
            <person name="Kutty G."/>
            <person name="Ishihara M."/>
            <person name="Wang H."/>
            <person name="Abouelleil A."/>
            <person name="Bishop L."/>
            <person name="Davey E."/>
            <person name="Deng R."/>
            <person name="Deng X."/>
            <person name="Fan L."/>
            <person name="Fantoni G."/>
            <person name="Fitzgerald M."/>
            <person name="Gogineni E."/>
            <person name="Goldberg J.M."/>
            <person name="Handley G."/>
            <person name="Hu X."/>
            <person name="Huber C."/>
            <person name="Jiao X."/>
            <person name="Jones K."/>
            <person name="Levin J.Z."/>
            <person name="Liu Y."/>
            <person name="Macdonald P."/>
            <person name="Melnikov A."/>
            <person name="Raley C."/>
            <person name="Sassi M."/>
            <person name="Sherman B.T."/>
            <person name="Song X."/>
            <person name="Sykes S."/>
            <person name="Tran B."/>
            <person name="Walsh L."/>
            <person name="Xia Y."/>
            <person name="Yang J."/>
            <person name="Young S."/>
            <person name="Zeng Q."/>
            <person name="Zheng X."/>
            <person name="Stephens R."/>
            <person name="Nusbaum C."/>
            <person name="Birren B.W."/>
            <person name="Azadi P."/>
            <person name="Lempicki R.A."/>
            <person name="Cuomo C.A."/>
            <person name="Kovacs J.A."/>
        </authorList>
    </citation>
    <scope>NUCLEOTIDE SEQUENCE [LARGE SCALE GENOMIC DNA]</scope>
    <source>
        <strain evidence="11">RU7</strain>
    </source>
</reference>
<dbReference type="EC" id="4.4.1.1" evidence="4"/>
<comment type="cofactor">
    <cofactor evidence="1 9">
        <name>pyridoxal 5'-phosphate</name>
        <dbReference type="ChEBI" id="CHEBI:597326"/>
    </cofactor>
</comment>
<dbReference type="InterPro" id="IPR015424">
    <property type="entry name" value="PyrdxlP-dep_Trfase"/>
</dbReference>
<organism evidence="10 11">
    <name type="scientific">Pneumocystis jirovecii (strain RU7)</name>
    <name type="common">Human pneumocystis pneumonia agent</name>
    <dbReference type="NCBI Taxonomy" id="1408657"/>
    <lineage>
        <taxon>Eukaryota</taxon>
        <taxon>Fungi</taxon>
        <taxon>Dikarya</taxon>
        <taxon>Ascomycota</taxon>
        <taxon>Taphrinomycotina</taxon>
        <taxon>Pneumocystomycetes</taxon>
        <taxon>Pneumocystaceae</taxon>
        <taxon>Pneumocystis</taxon>
    </lineage>
</organism>
<dbReference type="InterPro" id="IPR015422">
    <property type="entry name" value="PyrdxlP-dep_Trfase_small"/>
</dbReference>
<evidence type="ECO:0000256" key="1">
    <source>
        <dbReference type="ARBA" id="ARBA00001933"/>
    </source>
</evidence>
<sequence length="392" mass="43001">MMKDNRIGFGTLAIHAGSEHDPYTGAVISPIHLSTTFAQISPGNPISKYDYSRSDNPSREFFETAVKTLENAKYALSFSSGSAALAVILHLLDTNSHVISSMDVYGGTHRYFTKVASACGIDTTFVDLTIAESLKEHIKPETKLVWIETPSNPMLTVVDISSISKIAHEHNITVIVDNTFLSPYLCNPLNYGADIVVHSVTKYINGHSDVVMGAIALNSDDLFARLKFLQNAVGAIPSPFDCWLAHRGLKTLHLRYKQCCNNAMAIAKVLENHQQVMHVYYPGLTSYPQRDIVEKQHRDSLGGGMISFRIKGGVIAAQKFCQSTKLFCLAESLGGIESLCEIPALMTHLGIPKDQKDKTGIYDNLIRLSVGCEEEEDLVNDILQALGKSILA</sequence>
<proteinExistence type="inferred from homology"/>
<dbReference type="PANTHER" id="PTHR11808:SF15">
    <property type="entry name" value="CYSTATHIONINE GAMMA-LYASE"/>
    <property type="match status" value="1"/>
</dbReference>
<keyword evidence="11" id="KW-1185">Reference proteome</keyword>
<dbReference type="RefSeq" id="XP_018228161.1">
    <property type="nucleotide sequence ID" value="XM_018375555.1"/>
</dbReference>
<evidence type="ECO:0000313" key="10">
    <source>
        <dbReference type="EMBL" id="KTW26830.1"/>
    </source>
</evidence>
<evidence type="ECO:0000256" key="3">
    <source>
        <dbReference type="ARBA" id="ARBA00009077"/>
    </source>
</evidence>
<name>A0A0W4ZEP9_PNEJ7</name>
<dbReference type="VEuPathDB" id="FungiDB:T551_03292"/>
<dbReference type="Pfam" id="PF01053">
    <property type="entry name" value="Cys_Met_Meta_PP"/>
    <property type="match status" value="1"/>
</dbReference>
<evidence type="ECO:0000256" key="8">
    <source>
        <dbReference type="PIRSR" id="PIRSR001434-2"/>
    </source>
</evidence>
<comment type="caution">
    <text evidence="10">The sequence shown here is derived from an EMBL/GenBank/DDBJ whole genome shotgun (WGS) entry which is preliminary data.</text>
</comment>
<evidence type="ECO:0000256" key="6">
    <source>
        <dbReference type="ARBA" id="ARBA00023192"/>
    </source>
</evidence>
<dbReference type="eggNOG" id="KOG0053">
    <property type="taxonomic scope" value="Eukaryota"/>
</dbReference>
<evidence type="ECO:0000256" key="7">
    <source>
        <dbReference type="ARBA" id="ARBA00029853"/>
    </source>
</evidence>
<dbReference type="Proteomes" id="UP000053447">
    <property type="component" value="Unassembled WGS sequence"/>
</dbReference>
<dbReference type="PIRSF" id="PIRSF001434">
    <property type="entry name" value="CGS"/>
    <property type="match status" value="1"/>
</dbReference>
<keyword evidence="6" id="KW-0198">Cysteine biosynthesis</keyword>
<dbReference type="SUPFAM" id="SSF53383">
    <property type="entry name" value="PLP-dependent transferases"/>
    <property type="match status" value="1"/>
</dbReference>
<feature type="modified residue" description="N6-(pyridoxal phosphate)lysine" evidence="8">
    <location>
        <position position="202"/>
    </location>
</feature>
<dbReference type="EMBL" id="LFWA01000016">
    <property type="protein sequence ID" value="KTW26830.1"/>
    <property type="molecule type" value="Genomic_DNA"/>
</dbReference>
<dbReference type="InterPro" id="IPR015421">
    <property type="entry name" value="PyrdxlP-dep_Trfase_major"/>
</dbReference>
<dbReference type="Gene3D" id="3.40.640.10">
    <property type="entry name" value="Type I PLP-dependent aspartate aminotransferase-like (Major domain)"/>
    <property type="match status" value="1"/>
</dbReference>
<evidence type="ECO:0000256" key="5">
    <source>
        <dbReference type="ARBA" id="ARBA00022898"/>
    </source>
</evidence>
<dbReference type="FunFam" id="3.40.640.10:FF:000043">
    <property type="entry name" value="Cystathionine gamma-lyase"/>
    <property type="match status" value="1"/>
</dbReference>
<dbReference type="GO" id="GO:0005737">
    <property type="term" value="C:cytoplasm"/>
    <property type="evidence" value="ECO:0007669"/>
    <property type="project" value="TreeGrafter"/>
</dbReference>
<dbReference type="CDD" id="cd00614">
    <property type="entry name" value="CGS_like"/>
    <property type="match status" value="1"/>
</dbReference>
<dbReference type="GO" id="GO:0019343">
    <property type="term" value="P:cysteine biosynthetic process via cystathionine"/>
    <property type="evidence" value="ECO:0007669"/>
    <property type="project" value="TreeGrafter"/>
</dbReference>